<dbReference type="GO" id="GO:0022857">
    <property type="term" value="F:transmembrane transporter activity"/>
    <property type="evidence" value="ECO:0007669"/>
    <property type="project" value="InterPro"/>
</dbReference>
<dbReference type="InterPro" id="IPR050327">
    <property type="entry name" value="Proton-linked_MCT"/>
</dbReference>
<feature type="transmembrane region" description="Helical" evidence="2">
    <location>
        <begin position="99"/>
        <end position="119"/>
    </location>
</feature>
<comment type="caution">
    <text evidence="4">The sequence shown here is derived from an EMBL/GenBank/DDBJ whole genome shotgun (WGS) entry which is preliminary data.</text>
</comment>
<dbReference type="SUPFAM" id="SSF103473">
    <property type="entry name" value="MFS general substrate transporter"/>
    <property type="match status" value="1"/>
</dbReference>
<dbReference type="Proteomes" id="UP001159428">
    <property type="component" value="Unassembled WGS sequence"/>
</dbReference>
<dbReference type="AlphaFoldDB" id="A0AAU9VU28"/>
<comment type="subcellular location">
    <subcellularLocation>
        <location evidence="1">Membrane</location>
        <topology evidence="1">Multi-pass membrane protein</topology>
    </subcellularLocation>
</comment>
<reference evidence="4 5" key="1">
    <citation type="submission" date="2022-05" db="EMBL/GenBank/DDBJ databases">
        <authorList>
            <consortium name="Genoscope - CEA"/>
            <person name="William W."/>
        </authorList>
    </citation>
    <scope>NUCLEOTIDE SEQUENCE [LARGE SCALE GENOMIC DNA]</scope>
</reference>
<dbReference type="InterPro" id="IPR020846">
    <property type="entry name" value="MFS_dom"/>
</dbReference>
<feature type="domain" description="Major facilitator superfamily (MFS) profile" evidence="3">
    <location>
        <begin position="37"/>
        <end position="428"/>
    </location>
</feature>
<organism evidence="4 5">
    <name type="scientific">Pocillopora meandrina</name>
    <dbReference type="NCBI Taxonomy" id="46732"/>
    <lineage>
        <taxon>Eukaryota</taxon>
        <taxon>Metazoa</taxon>
        <taxon>Cnidaria</taxon>
        <taxon>Anthozoa</taxon>
        <taxon>Hexacorallia</taxon>
        <taxon>Scleractinia</taxon>
        <taxon>Astrocoeniina</taxon>
        <taxon>Pocilloporidae</taxon>
        <taxon>Pocillopora</taxon>
    </lineage>
</organism>
<dbReference type="EMBL" id="CALNXJ010000004">
    <property type="protein sequence ID" value="CAH3037999.1"/>
    <property type="molecule type" value="Genomic_DNA"/>
</dbReference>
<sequence>MKVEASVSGFRVKETVKETRTENERKSRQPDTYWSWIVCVVGVVSLIIVLGCSYCFGIIFPFLLDEFNEGKSNTAWVGSLAMAATGLFGPVAGRLTDCFGARAVVICGSLMSAAGLMLTSLVPNLYLMLLTYGGISGFGSSLIYISIFEIVPRYFIKHRSLATGLITMSTGASLVVMGPVCQALVDLFGWRGAFRGMSCFVSIIFFIAWTLDPNVANEEAEVAVEETQPFKSRQTCRILDFSMWGNVTYIVLNVTSFFVFIGHTIPTVHFGRYSEDLGVTKNLMTWLYSCIGLSSLLTRILGSKLCDIIGPHRVLLVFGTVGAVANSVLLPLATNWTWLLCFTIVYGLADGLIAVGAVFSSLQILTQRQKAQGFGFYQLCVCTALLFGAPIGGLVADKTNSYPTAFLCAGGIEAVGVLIMLIFICVRRVEFSQTKIQTDSENSSSTALLVIEKETVL</sequence>
<dbReference type="InterPro" id="IPR011701">
    <property type="entry name" value="MFS"/>
</dbReference>
<feature type="transmembrane region" description="Helical" evidence="2">
    <location>
        <begin position="160"/>
        <end position="180"/>
    </location>
</feature>
<protein>
    <recommendedName>
        <fullName evidence="3">Major facilitator superfamily (MFS) profile domain-containing protein</fullName>
    </recommendedName>
</protein>
<feature type="transmembrane region" description="Helical" evidence="2">
    <location>
        <begin position="336"/>
        <end position="362"/>
    </location>
</feature>
<dbReference type="PANTHER" id="PTHR11360">
    <property type="entry name" value="MONOCARBOXYLATE TRANSPORTER"/>
    <property type="match status" value="1"/>
</dbReference>
<evidence type="ECO:0000256" key="2">
    <source>
        <dbReference type="SAM" id="Phobius"/>
    </source>
</evidence>
<dbReference type="PANTHER" id="PTHR11360:SF251">
    <property type="entry name" value="MAJOR FACILITATOR SUPERFAMILY (MFS) PROFILE DOMAIN-CONTAINING PROTEIN"/>
    <property type="match status" value="1"/>
</dbReference>
<dbReference type="Gene3D" id="1.20.1250.20">
    <property type="entry name" value="MFS general substrate transporter like domains"/>
    <property type="match status" value="2"/>
</dbReference>
<feature type="transmembrane region" description="Helical" evidence="2">
    <location>
        <begin position="33"/>
        <end position="63"/>
    </location>
</feature>
<evidence type="ECO:0000313" key="4">
    <source>
        <dbReference type="EMBL" id="CAH3037999.1"/>
    </source>
</evidence>
<dbReference type="GO" id="GO:0016020">
    <property type="term" value="C:membrane"/>
    <property type="evidence" value="ECO:0007669"/>
    <property type="project" value="UniProtKB-SubCell"/>
</dbReference>
<dbReference type="InterPro" id="IPR036259">
    <property type="entry name" value="MFS_trans_sf"/>
</dbReference>
<feature type="transmembrane region" description="Helical" evidence="2">
    <location>
        <begin position="374"/>
        <end position="396"/>
    </location>
</feature>
<keyword evidence="2" id="KW-0812">Transmembrane</keyword>
<keyword evidence="2" id="KW-1133">Transmembrane helix</keyword>
<accession>A0AAU9VU28</accession>
<feature type="transmembrane region" description="Helical" evidence="2">
    <location>
        <begin position="192"/>
        <end position="211"/>
    </location>
</feature>
<dbReference type="Pfam" id="PF07690">
    <property type="entry name" value="MFS_1"/>
    <property type="match status" value="1"/>
</dbReference>
<feature type="transmembrane region" description="Helical" evidence="2">
    <location>
        <begin position="125"/>
        <end position="148"/>
    </location>
</feature>
<gene>
    <name evidence="4" type="ORF">PMEA_00021471</name>
</gene>
<keyword evidence="2" id="KW-0472">Membrane</keyword>
<keyword evidence="5" id="KW-1185">Reference proteome</keyword>
<feature type="transmembrane region" description="Helical" evidence="2">
    <location>
        <begin position="241"/>
        <end position="263"/>
    </location>
</feature>
<evidence type="ECO:0000259" key="3">
    <source>
        <dbReference type="PROSITE" id="PS50850"/>
    </source>
</evidence>
<feature type="transmembrane region" description="Helical" evidence="2">
    <location>
        <begin position="402"/>
        <end position="426"/>
    </location>
</feature>
<feature type="transmembrane region" description="Helical" evidence="2">
    <location>
        <begin position="75"/>
        <end position="92"/>
    </location>
</feature>
<evidence type="ECO:0000256" key="1">
    <source>
        <dbReference type="ARBA" id="ARBA00004141"/>
    </source>
</evidence>
<feature type="transmembrane region" description="Helical" evidence="2">
    <location>
        <begin position="283"/>
        <end position="302"/>
    </location>
</feature>
<dbReference type="PROSITE" id="PS50850">
    <property type="entry name" value="MFS"/>
    <property type="match status" value="1"/>
</dbReference>
<evidence type="ECO:0000313" key="5">
    <source>
        <dbReference type="Proteomes" id="UP001159428"/>
    </source>
</evidence>
<proteinExistence type="predicted"/>
<feature type="transmembrane region" description="Helical" evidence="2">
    <location>
        <begin position="314"/>
        <end position="330"/>
    </location>
</feature>
<name>A0AAU9VU28_9CNID</name>